<organism evidence="8 9">
    <name type="scientific">Acrobeloides nanus</name>
    <dbReference type="NCBI Taxonomy" id="290746"/>
    <lineage>
        <taxon>Eukaryota</taxon>
        <taxon>Metazoa</taxon>
        <taxon>Ecdysozoa</taxon>
        <taxon>Nematoda</taxon>
        <taxon>Chromadorea</taxon>
        <taxon>Rhabditida</taxon>
        <taxon>Tylenchina</taxon>
        <taxon>Cephalobomorpha</taxon>
        <taxon>Cephaloboidea</taxon>
        <taxon>Cephalobidae</taxon>
        <taxon>Acrobeloides</taxon>
    </lineage>
</organism>
<dbReference type="InterPro" id="IPR029033">
    <property type="entry name" value="His_PPase_superfam"/>
</dbReference>
<dbReference type="InterPro" id="IPR000560">
    <property type="entry name" value="His_Pase_clade-2"/>
</dbReference>
<sequence length="296" mass="34395">MGMEQHYELGKKLRERYVTNLTFLSPTYKSQEIYIQSTDYNRTIISAYSNLIGMFEAGEENQTGIDYPQNPKWPKGFVPIAVHTENVEKVKNLTEWEDWNTVIDTLNIEYNVYNLSNIDPELVKMLPFFNQIVDNLIRWYNGWDVEPYEGVDFSIEIPKIANGGGSFVWNFLDLVNEKIRCKFNSTDSTDLCKWINQLKYHAYSGHDSTLEALFSTLGFRKSAYDEDGIPHYSTGLTLELWLNASSNNSYIKVLYWPLNETYQDVTTSVTGCVENCPLELFINRSMPYKVDDYEEV</sequence>
<evidence type="ECO:0000313" key="9">
    <source>
        <dbReference type="WBParaSite" id="ACRNAN_scaffold13186.g28181.t1"/>
    </source>
</evidence>
<comment type="catalytic activity">
    <reaction evidence="1">
        <text>a phosphate monoester + H2O = an alcohol + phosphate</text>
        <dbReference type="Rhea" id="RHEA:15017"/>
        <dbReference type="ChEBI" id="CHEBI:15377"/>
        <dbReference type="ChEBI" id="CHEBI:30879"/>
        <dbReference type="ChEBI" id="CHEBI:43474"/>
        <dbReference type="ChEBI" id="CHEBI:67140"/>
        <dbReference type="EC" id="3.1.3.2"/>
    </reaction>
</comment>
<dbReference type="AlphaFoldDB" id="A0A914CQN1"/>
<dbReference type="Gene3D" id="3.40.50.1240">
    <property type="entry name" value="Phosphoglycerate mutase-like"/>
    <property type="match status" value="2"/>
</dbReference>
<keyword evidence="6" id="KW-1015">Disulfide bond</keyword>
<reference evidence="9" key="1">
    <citation type="submission" date="2022-11" db="UniProtKB">
        <authorList>
            <consortium name="WormBaseParasite"/>
        </authorList>
    </citation>
    <scope>IDENTIFICATION</scope>
</reference>
<evidence type="ECO:0000256" key="4">
    <source>
        <dbReference type="ARBA" id="ARBA00022729"/>
    </source>
</evidence>
<dbReference type="PANTHER" id="PTHR11567">
    <property type="entry name" value="ACID PHOSPHATASE-RELATED"/>
    <property type="match status" value="1"/>
</dbReference>
<dbReference type="InterPro" id="IPR050645">
    <property type="entry name" value="Histidine_acid_phosphatase"/>
</dbReference>
<dbReference type="WBParaSite" id="ACRNAN_scaffold13186.g28181.t1">
    <property type="protein sequence ID" value="ACRNAN_scaffold13186.g28181.t1"/>
    <property type="gene ID" value="ACRNAN_scaffold13186.g28181"/>
</dbReference>
<evidence type="ECO:0000256" key="3">
    <source>
        <dbReference type="ARBA" id="ARBA00012646"/>
    </source>
</evidence>
<dbReference type="GO" id="GO:0003993">
    <property type="term" value="F:acid phosphatase activity"/>
    <property type="evidence" value="ECO:0007669"/>
    <property type="project" value="UniProtKB-EC"/>
</dbReference>
<evidence type="ECO:0000256" key="7">
    <source>
        <dbReference type="ARBA" id="ARBA00023180"/>
    </source>
</evidence>
<keyword evidence="4" id="KW-0732">Signal</keyword>
<evidence type="ECO:0000313" key="8">
    <source>
        <dbReference type="Proteomes" id="UP000887540"/>
    </source>
</evidence>
<evidence type="ECO:0000256" key="1">
    <source>
        <dbReference type="ARBA" id="ARBA00000032"/>
    </source>
</evidence>
<dbReference type="SUPFAM" id="SSF53254">
    <property type="entry name" value="Phosphoglycerate mutase-like"/>
    <property type="match status" value="1"/>
</dbReference>
<keyword evidence="8" id="KW-1185">Reference proteome</keyword>
<dbReference type="Proteomes" id="UP000887540">
    <property type="component" value="Unplaced"/>
</dbReference>
<evidence type="ECO:0000256" key="5">
    <source>
        <dbReference type="ARBA" id="ARBA00022801"/>
    </source>
</evidence>
<dbReference type="CDD" id="cd07061">
    <property type="entry name" value="HP_HAP_like"/>
    <property type="match status" value="1"/>
</dbReference>
<dbReference type="EC" id="3.1.3.2" evidence="3"/>
<name>A0A914CQN1_9BILA</name>
<evidence type="ECO:0000256" key="2">
    <source>
        <dbReference type="ARBA" id="ARBA00005375"/>
    </source>
</evidence>
<evidence type="ECO:0000256" key="6">
    <source>
        <dbReference type="ARBA" id="ARBA00023157"/>
    </source>
</evidence>
<comment type="similarity">
    <text evidence="2">Belongs to the histidine acid phosphatase family.</text>
</comment>
<dbReference type="PANTHER" id="PTHR11567:SF211">
    <property type="entry name" value="PROSTATIC ACID PHOSPHATASE"/>
    <property type="match status" value="1"/>
</dbReference>
<dbReference type="Pfam" id="PF00328">
    <property type="entry name" value="His_Phos_2"/>
    <property type="match status" value="2"/>
</dbReference>
<proteinExistence type="inferred from homology"/>
<accession>A0A914CQN1</accession>
<keyword evidence="7" id="KW-0325">Glycoprotein</keyword>
<protein>
    <recommendedName>
        <fullName evidence="3">acid phosphatase</fullName>
        <ecNumber evidence="3">3.1.3.2</ecNumber>
    </recommendedName>
</protein>
<keyword evidence="5" id="KW-0378">Hydrolase</keyword>